<dbReference type="AlphaFoldDB" id="A0A9P7QW89"/>
<dbReference type="Proteomes" id="UP000699042">
    <property type="component" value="Unassembled WGS sequence"/>
</dbReference>
<sequence length="203" mass="22713">MATYTLACYRGTTDYVSDNDPAILTAIERLYSGVGSRPAQRIKEPSLRIRTAVVAEVCDHSSNKVILMQNQGWGLAIAHEIRTDGSRAPMCLIHRRGVDHQEDAETGSHTLDFRRRNGIPMPVACSREGPIKGADAEWLSFECVSTEASVYISVRFLESSSESMILQFLHPEPTAQHPKSNMRIERLQDDKGGWAGDRRDWVL</sequence>
<accession>A0A9P7QW89</accession>
<keyword evidence="2" id="KW-1185">Reference proteome</keyword>
<evidence type="ECO:0000313" key="1">
    <source>
        <dbReference type="EMBL" id="KAG7044348.1"/>
    </source>
</evidence>
<evidence type="ECO:0000313" key="2">
    <source>
        <dbReference type="Proteomes" id="UP000699042"/>
    </source>
</evidence>
<comment type="caution">
    <text evidence="1">The sequence shown here is derived from an EMBL/GenBank/DDBJ whole genome shotgun (WGS) entry which is preliminary data.</text>
</comment>
<reference evidence="1" key="1">
    <citation type="submission" date="2021-05" db="EMBL/GenBank/DDBJ databases">
        <title>Comparative genomics of three Colletotrichum scovillei strains and genetic complementation revealed genes involved fungal growth and virulence on chili pepper.</title>
        <authorList>
            <person name="Hsieh D.-K."/>
            <person name="Chuang S.-C."/>
            <person name="Chen C.-Y."/>
            <person name="Chao Y.-T."/>
            <person name="Lu M.-Y.J."/>
            <person name="Lee M.-H."/>
            <person name="Shih M.-C."/>
        </authorList>
    </citation>
    <scope>NUCLEOTIDE SEQUENCE</scope>
    <source>
        <strain evidence="1">Coll-153</strain>
    </source>
</reference>
<organism evidence="1 2">
    <name type="scientific">Colletotrichum scovillei</name>
    <dbReference type="NCBI Taxonomy" id="1209932"/>
    <lineage>
        <taxon>Eukaryota</taxon>
        <taxon>Fungi</taxon>
        <taxon>Dikarya</taxon>
        <taxon>Ascomycota</taxon>
        <taxon>Pezizomycotina</taxon>
        <taxon>Sordariomycetes</taxon>
        <taxon>Hypocreomycetidae</taxon>
        <taxon>Glomerellales</taxon>
        <taxon>Glomerellaceae</taxon>
        <taxon>Colletotrichum</taxon>
        <taxon>Colletotrichum acutatum species complex</taxon>
    </lineage>
</organism>
<gene>
    <name evidence="1" type="ORF">JMJ77_003811</name>
</gene>
<proteinExistence type="predicted"/>
<name>A0A9P7QW89_9PEZI</name>
<protein>
    <submittedName>
        <fullName evidence="1">Uncharacterized protein</fullName>
    </submittedName>
</protein>
<dbReference type="EMBL" id="JAESDN010000010">
    <property type="protein sequence ID" value="KAG7044348.1"/>
    <property type="molecule type" value="Genomic_DNA"/>
</dbReference>